<proteinExistence type="predicted"/>
<gene>
    <name evidence="1" type="ORF">WCD58_16405</name>
</gene>
<dbReference type="Proteomes" id="UP001369736">
    <property type="component" value="Unassembled WGS sequence"/>
</dbReference>
<name>A0ABU8M7P1_9PSEU</name>
<reference evidence="1 2" key="1">
    <citation type="submission" date="2024-03" db="EMBL/GenBank/DDBJ databases">
        <title>Actinomycetospora sp. OC33-EN07, a novel actinomycete isolated from wild orchid (Aerides multiflora).</title>
        <authorList>
            <person name="Suriyachadkun C."/>
        </authorList>
    </citation>
    <scope>NUCLEOTIDE SEQUENCE [LARGE SCALE GENOMIC DNA]</scope>
    <source>
        <strain evidence="1 2">OC33-EN07</strain>
    </source>
</reference>
<dbReference type="EMBL" id="JBBEGM010000006">
    <property type="protein sequence ID" value="MEJ2862755.1"/>
    <property type="molecule type" value="Genomic_DNA"/>
</dbReference>
<comment type="caution">
    <text evidence="1">The sequence shown here is derived from an EMBL/GenBank/DDBJ whole genome shotgun (WGS) entry which is preliminary data.</text>
</comment>
<keyword evidence="2" id="KW-1185">Reference proteome</keyword>
<protein>
    <submittedName>
        <fullName evidence="1">Uncharacterized protein</fullName>
    </submittedName>
</protein>
<evidence type="ECO:0000313" key="1">
    <source>
        <dbReference type="EMBL" id="MEJ2862755.1"/>
    </source>
</evidence>
<organism evidence="1 2">
    <name type="scientific">Actinomycetospora flava</name>
    <dbReference type="NCBI Taxonomy" id="3129232"/>
    <lineage>
        <taxon>Bacteria</taxon>
        <taxon>Bacillati</taxon>
        <taxon>Actinomycetota</taxon>
        <taxon>Actinomycetes</taxon>
        <taxon>Pseudonocardiales</taxon>
        <taxon>Pseudonocardiaceae</taxon>
        <taxon>Actinomycetospora</taxon>
    </lineage>
</organism>
<dbReference type="RefSeq" id="WP_337704126.1">
    <property type="nucleotide sequence ID" value="NZ_JBBEGM010000006.1"/>
</dbReference>
<evidence type="ECO:0000313" key="2">
    <source>
        <dbReference type="Proteomes" id="UP001369736"/>
    </source>
</evidence>
<sequence length="231" mass="25290">MHEMDPLQFYEVVLIRDNPRTRRLGVARHVSAVIGRAEENGRWFYSVDKGGETVGLESEDLQGTGRVLDRSAFYPEDSPQVHVDSRGEPLEPSAGVEPPLSIGFPAEYAVRDGRPWFVEDGSIDTVIQFYRAVGATVIRLDVGDLLDLDVLLHRIEVEVPLPLGPRVSPERRGGIAHDPGLLVVDGMDVLWQRDAHLAANVLLTTELLPDDVATMAGPELTVAFAGPWAPG</sequence>
<accession>A0ABU8M7P1</accession>